<dbReference type="RefSeq" id="WP_149485960.1">
    <property type="nucleotide sequence ID" value="NZ_CP036150.1"/>
</dbReference>
<comment type="similarity">
    <text evidence="2">Belongs to the FliN/MopA/SpaO family.</text>
</comment>
<dbReference type="Gene3D" id="3.40.1550.10">
    <property type="entry name" value="CheC-like"/>
    <property type="match status" value="1"/>
</dbReference>
<comment type="function">
    <text evidence="8">FliM is one of three proteins (FliG, FliN, FliM) that forms the rotor-mounted switch complex (C ring), located at the base of the basal body. This complex interacts with the CheY and CheZ chemotaxis proteins, in addition to contacting components of the motor that determine the direction of flagellar rotation.</text>
</comment>
<dbReference type="Gene3D" id="2.30.330.10">
    <property type="entry name" value="SpoA-like"/>
    <property type="match status" value="1"/>
</dbReference>
<dbReference type="GO" id="GO:0071973">
    <property type="term" value="P:bacterial-type flagellum-dependent cell motility"/>
    <property type="evidence" value="ECO:0007669"/>
    <property type="project" value="InterPro"/>
</dbReference>
<dbReference type="InterPro" id="IPR051469">
    <property type="entry name" value="FliN/MopA/SpaO"/>
</dbReference>
<dbReference type="SUPFAM" id="SSF101801">
    <property type="entry name" value="Surface presentation of antigens (SPOA)"/>
    <property type="match status" value="1"/>
</dbReference>
<keyword evidence="6" id="KW-0283">Flagellar rotation</keyword>
<evidence type="ECO:0000256" key="2">
    <source>
        <dbReference type="ARBA" id="ARBA00009226"/>
    </source>
</evidence>
<reference evidence="10 11" key="1">
    <citation type="submission" date="2019-02" db="EMBL/GenBank/DDBJ databases">
        <title>Complete Genome Sequence and Methylome Analysis of free living Spirochaetas.</title>
        <authorList>
            <person name="Fomenkov A."/>
            <person name="Dubinina G."/>
            <person name="Leshcheva N."/>
            <person name="Mikheeva N."/>
            <person name="Grabovich M."/>
            <person name="Vincze T."/>
            <person name="Roberts R.J."/>
        </authorList>
    </citation>
    <scope>NUCLEOTIDE SEQUENCE [LARGE SCALE GENOMIC DNA]</scope>
    <source>
        <strain evidence="10 11">K2</strain>
    </source>
</reference>
<dbReference type="Pfam" id="PF01052">
    <property type="entry name" value="FliMN_C"/>
    <property type="match status" value="1"/>
</dbReference>
<keyword evidence="10" id="KW-0282">Flagellum</keyword>
<dbReference type="InterPro" id="IPR012826">
    <property type="entry name" value="FliN"/>
</dbReference>
<dbReference type="AlphaFoldDB" id="A0A5C1QLM7"/>
<keyword evidence="11" id="KW-1185">Reference proteome</keyword>
<dbReference type="OrthoDB" id="9773459at2"/>
<protein>
    <recommendedName>
        <fullName evidence="3">Flagellar motor switch protein FliN</fullName>
    </recommendedName>
</protein>
<keyword evidence="4" id="KW-1003">Cell membrane</keyword>
<evidence type="ECO:0000256" key="4">
    <source>
        <dbReference type="ARBA" id="ARBA00022475"/>
    </source>
</evidence>
<evidence type="ECO:0000256" key="1">
    <source>
        <dbReference type="ARBA" id="ARBA00004413"/>
    </source>
</evidence>
<keyword evidence="7" id="KW-0472">Membrane</keyword>
<dbReference type="GO" id="GO:0005886">
    <property type="term" value="C:plasma membrane"/>
    <property type="evidence" value="ECO:0007669"/>
    <property type="project" value="UniProtKB-SubCell"/>
</dbReference>
<comment type="subcellular location">
    <subcellularLocation>
        <location evidence="1">Cell membrane</location>
        <topology evidence="1">Peripheral membrane protein</topology>
        <orientation evidence="1">Cytoplasmic side</orientation>
    </subcellularLocation>
</comment>
<proteinExistence type="inferred from homology"/>
<organism evidence="10 11">
    <name type="scientific">Oceanispirochaeta crateris</name>
    <dbReference type="NCBI Taxonomy" id="2518645"/>
    <lineage>
        <taxon>Bacteria</taxon>
        <taxon>Pseudomonadati</taxon>
        <taxon>Spirochaetota</taxon>
        <taxon>Spirochaetia</taxon>
        <taxon>Spirochaetales</taxon>
        <taxon>Spirochaetaceae</taxon>
        <taxon>Oceanispirochaeta</taxon>
    </lineage>
</organism>
<evidence type="ECO:0000259" key="9">
    <source>
        <dbReference type="Pfam" id="PF01052"/>
    </source>
</evidence>
<keyword evidence="10" id="KW-0969">Cilium</keyword>
<dbReference type="NCBIfam" id="NF005995">
    <property type="entry name" value="PRK08119.1"/>
    <property type="match status" value="1"/>
</dbReference>
<dbReference type="GO" id="GO:0009425">
    <property type="term" value="C:bacterial-type flagellum basal body"/>
    <property type="evidence" value="ECO:0007669"/>
    <property type="project" value="InterPro"/>
</dbReference>
<evidence type="ECO:0000313" key="10">
    <source>
        <dbReference type="EMBL" id="QEN07880.1"/>
    </source>
</evidence>
<evidence type="ECO:0000256" key="5">
    <source>
        <dbReference type="ARBA" id="ARBA00022500"/>
    </source>
</evidence>
<dbReference type="SUPFAM" id="SSF103039">
    <property type="entry name" value="CheC-like"/>
    <property type="match status" value="1"/>
</dbReference>
<evidence type="ECO:0000313" key="11">
    <source>
        <dbReference type="Proteomes" id="UP000324209"/>
    </source>
</evidence>
<dbReference type="InterPro" id="IPR028976">
    <property type="entry name" value="CheC-like_sf"/>
</dbReference>
<dbReference type="KEGG" id="ock:EXM22_07715"/>
<sequence>MSDGSLSQDEIDALLMGNDSLGGMDGSSDGFAAEGLSSSELDALKGLFGKVVGNLSSTLSGIMSTPVSIKAPRIESLSRTDLMSGLSDEVVEVKMDFNKGISGGHAFVFSPENAVKIAGPMIGQSDVELDGTAISAVGEAVSQLTGAEVTAIGDSIGANIMTISPESQKMAKGLLSPGGDSLVKITYPVEIEGHGSLEMIEILESSVASSLASKLGSQSTASNDMSGMGMPDMSQQMGNAGGMGNQMGNSGGMGQQMGNMGGMGQQMGNMGGMGQQMGNMGGMGQQMGNMGGMGNQMNPYMMQQSPPPNVQGVQFPEFGANISPSEQRNIGLLMDVSMELTVELGRTKWQIKDILGIGEGTIIELDKLAGEPVDILVNNNLIAKGEVVVIDENFGVRVTDIVSNLDRVGET</sequence>
<keyword evidence="10" id="KW-0966">Cell projection</keyword>
<evidence type="ECO:0000256" key="7">
    <source>
        <dbReference type="ARBA" id="ARBA00023136"/>
    </source>
</evidence>
<evidence type="ECO:0000256" key="6">
    <source>
        <dbReference type="ARBA" id="ARBA00022779"/>
    </source>
</evidence>
<dbReference type="InterPro" id="IPR036429">
    <property type="entry name" value="SpoA-like_sf"/>
</dbReference>
<dbReference type="InterPro" id="IPR001172">
    <property type="entry name" value="FliN_T3SS_HrcQb"/>
</dbReference>
<dbReference type="PRINTS" id="PR00956">
    <property type="entry name" value="FLGMOTORFLIN"/>
</dbReference>
<evidence type="ECO:0000256" key="8">
    <source>
        <dbReference type="ARBA" id="ARBA00025044"/>
    </source>
</evidence>
<keyword evidence="5" id="KW-0145">Chemotaxis</keyword>
<dbReference type="NCBIfam" id="TIGR02480">
    <property type="entry name" value="fliN"/>
    <property type="match status" value="1"/>
</dbReference>
<accession>A0A5C1QLM7</accession>
<dbReference type="PANTHER" id="PTHR43484">
    <property type="match status" value="1"/>
</dbReference>
<gene>
    <name evidence="10" type="primary">fliY</name>
    <name evidence="10" type="ORF">EXM22_07715</name>
</gene>
<dbReference type="EMBL" id="CP036150">
    <property type="protein sequence ID" value="QEN07880.1"/>
    <property type="molecule type" value="Genomic_DNA"/>
</dbReference>
<feature type="domain" description="Flagellar motor switch protein FliN-like C-terminal" evidence="9">
    <location>
        <begin position="333"/>
        <end position="402"/>
    </location>
</feature>
<dbReference type="Proteomes" id="UP000324209">
    <property type="component" value="Chromosome"/>
</dbReference>
<dbReference type="PANTHER" id="PTHR43484:SF1">
    <property type="entry name" value="FLAGELLAR MOTOR SWITCH PROTEIN FLIN"/>
    <property type="match status" value="1"/>
</dbReference>
<evidence type="ECO:0000256" key="3">
    <source>
        <dbReference type="ARBA" id="ARBA00021897"/>
    </source>
</evidence>
<dbReference type="GO" id="GO:0006935">
    <property type="term" value="P:chemotaxis"/>
    <property type="evidence" value="ECO:0007669"/>
    <property type="project" value="UniProtKB-KW"/>
</dbReference>
<dbReference type="GO" id="GO:0003774">
    <property type="term" value="F:cytoskeletal motor activity"/>
    <property type="evidence" value="ECO:0007669"/>
    <property type="project" value="InterPro"/>
</dbReference>
<name>A0A5C1QLM7_9SPIO</name>
<dbReference type="InterPro" id="IPR001543">
    <property type="entry name" value="FliN-like_C"/>
</dbReference>